<gene>
    <name evidence="1" type="ORF">E2C01_100617</name>
</gene>
<comment type="caution">
    <text evidence="1">The sequence shown here is derived from an EMBL/GenBank/DDBJ whole genome shotgun (WGS) entry which is preliminary data.</text>
</comment>
<accession>A0A5B7KDH7</accession>
<dbReference type="EMBL" id="VSRR010143393">
    <property type="protein sequence ID" value="MPD04906.1"/>
    <property type="molecule type" value="Genomic_DNA"/>
</dbReference>
<organism evidence="1 2">
    <name type="scientific">Portunus trituberculatus</name>
    <name type="common">Swimming crab</name>
    <name type="synonym">Neptunus trituberculatus</name>
    <dbReference type="NCBI Taxonomy" id="210409"/>
    <lineage>
        <taxon>Eukaryota</taxon>
        <taxon>Metazoa</taxon>
        <taxon>Ecdysozoa</taxon>
        <taxon>Arthropoda</taxon>
        <taxon>Crustacea</taxon>
        <taxon>Multicrustacea</taxon>
        <taxon>Malacostraca</taxon>
        <taxon>Eumalacostraca</taxon>
        <taxon>Eucarida</taxon>
        <taxon>Decapoda</taxon>
        <taxon>Pleocyemata</taxon>
        <taxon>Brachyura</taxon>
        <taxon>Eubrachyura</taxon>
        <taxon>Portunoidea</taxon>
        <taxon>Portunidae</taxon>
        <taxon>Portuninae</taxon>
        <taxon>Portunus</taxon>
    </lineage>
</organism>
<evidence type="ECO:0000313" key="1">
    <source>
        <dbReference type="EMBL" id="MPD04906.1"/>
    </source>
</evidence>
<evidence type="ECO:0000313" key="2">
    <source>
        <dbReference type="Proteomes" id="UP000324222"/>
    </source>
</evidence>
<keyword evidence="2" id="KW-1185">Reference proteome</keyword>
<dbReference type="Proteomes" id="UP000324222">
    <property type="component" value="Unassembled WGS sequence"/>
</dbReference>
<sequence>MSSQDMSMIDLLQLEKHQLSRVNKNVLVNCIIAFKTVLGELQQKLDDITRELAALKRKIASPQSTFNRKLSLMQDQIDKQTEVIDRQHSFLEVIERRERETKLIVLGVPDEGESLAGDNGHDMEKLSKIWSELDEPFHIESCWRLGRSEGGGKEAK</sequence>
<dbReference type="AlphaFoldDB" id="A0A5B7KDH7"/>
<proteinExistence type="predicted"/>
<name>A0A5B7KDH7_PORTR</name>
<reference evidence="1 2" key="1">
    <citation type="submission" date="2019-05" db="EMBL/GenBank/DDBJ databases">
        <title>Another draft genome of Portunus trituberculatus and its Hox gene families provides insights of decapod evolution.</title>
        <authorList>
            <person name="Jeong J.-H."/>
            <person name="Song I."/>
            <person name="Kim S."/>
            <person name="Choi T."/>
            <person name="Kim D."/>
            <person name="Ryu S."/>
            <person name="Kim W."/>
        </authorList>
    </citation>
    <scope>NUCLEOTIDE SEQUENCE [LARGE SCALE GENOMIC DNA]</scope>
    <source>
        <tissue evidence="1">Muscle</tissue>
    </source>
</reference>
<protein>
    <submittedName>
        <fullName evidence="1">Uncharacterized protein</fullName>
    </submittedName>
</protein>